<organism evidence="1 2">
    <name type="scientific">bacterium (Candidatus Ratteibacteria) CG_4_10_14_3_um_filter_41_18</name>
    <dbReference type="NCBI Taxonomy" id="2014287"/>
    <lineage>
        <taxon>Bacteria</taxon>
        <taxon>Candidatus Ratteibacteria</taxon>
    </lineage>
</organism>
<reference evidence="2" key="1">
    <citation type="submission" date="2017-09" db="EMBL/GenBank/DDBJ databases">
        <title>Depth-based differentiation of microbial function through sediment-hosted aquifers and enrichment of novel symbionts in the deep terrestrial subsurface.</title>
        <authorList>
            <person name="Probst A.J."/>
            <person name="Ladd B."/>
            <person name="Jarett J.K."/>
            <person name="Geller-Mcgrath D.E."/>
            <person name="Sieber C.M.K."/>
            <person name="Emerson J.B."/>
            <person name="Anantharaman K."/>
            <person name="Thomas B.C."/>
            <person name="Malmstrom R."/>
            <person name="Stieglmeier M."/>
            <person name="Klingl A."/>
            <person name="Woyke T."/>
            <person name="Ryan C.M."/>
            <person name="Banfield J.F."/>
        </authorList>
    </citation>
    <scope>NUCLEOTIDE SEQUENCE [LARGE SCALE GENOMIC DNA]</scope>
</reference>
<protein>
    <submittedName>
        <fullName evidence="1">Uncharacterized protein</fullName>
    </submittedName>
</protein>
<dbReference type="EMBL" id="PFJK01000193">
    <property type="protein sequence ID" value="PIX77151.1"/>
    <property type="molecule type" value="Genomic_DNA"/>
</dbReference>
<accession>A0A2M7M365</accession>
<evidence type="ECO:0000313" key="1">
    <source>
        <dbReference type="EMBL" id="PIX77151.1"/>
    </source>
</evidence>
<dbReference type="Proteomes" id="UP000229703">
    <property type="component" value="Unassembled WGS sequence"/>
</dbReference>
<sequence length="158" mass="17680">MNIKGEKLTFLKDLLKDVVDASRILPKAQIPIEETNIPTENTTGITLIRPGGRTCYPAFWIRDFTMSLESGFITTDELKGMLLLTAKCQRGAEPWHLDTGAVVPPFAIPDHILLNGEPVFFPGTYSSGPDQGGEKWGYQPPFDDNYYFIEMALIIICR</sequence>
<proteinExistence type="predicted"/>
<dbReference type="AlphaFoldDB" id="A0A2M7M365"/>
<gene>
    <name evidence="1" type="ORF">COZ37_04205</name>
</gene>
<comment type="caution">
    <text evidence="1">The sequence shown here is derived from an EMBL/GenBank/DDBJ whole genome shotgun (WGS) entry which is preliminary data.</text>
</comment>
<name>A0A2M7M365_9BACT</name>
<evidence type="ECO:0000313" key="2">
    <source>
        <dbReference type="Proteomes" id="UP000229703"/>
    </source>
</evidence>